<sequence length="269" mass="27911">MFDLNGKRAVVTGASRGIGQATAVALARAGADVASIHLPDLEGAETTVAGIEQAGRRALMVEGNTADPGAVESFAARVEDELGPIDIWVNNAARIMVRPFLEMSDAEWHDLLASNLNGYYHGCRAALRRMAPRRCGRIVNVSSITATQPISDMSAYITAKGGVVGLTRALALEFGAQGVGINAVAPGATETPLTAHIYTPDVRRTYEERIALGRVGQPDDIAGVIVFLASDAAAYLAGQEIVVDGGMTLNGNVGFAVDAAAPAGQGKRA</sequence>
<name>A0A238XDY8_9ACTN</name>
<protein>
    <submittedName>
        <fullName evidence="3">3-oxoacyl-[acyl-carrier protein] reductase</fullName>
    </submittedName>
</protein>
<dbReference type="PRINTS" id="PR00080">
    <property type="entry name" value="SDRFAMILY"/>
</dbReference>
<gene>
    <name evidence="3" type="ORF">SAMN06265355_104254</name>
</gene>
<keyword evidence="4" id="KW-1185">Reference proteome</keyword>
<dbReference type="SUPFAM" id="SSF51735">
    <property type="entry name" value="NAD(P)-binding Rossmann-fold domains"/>
    <property type="match status" value="1"/>
</dbReference>
<keyword evidence="2" id="KW-0560">Oxidoreductase</keyword>
<organism evidence="3 4">
    <name type="scientific">Actinomadura mexicana</name>
    <dbReference type="NCBI Taxonomy" id="134959"/>
    <lineage>
        <taxon>Bacteria</taxon>
        <taxon>Bacillati</taxon>
        <taxon>Actinomycetota</taxon>
        <taxon>Actinomycetes</taxon>
        <taxon>Streptosporangiales</taxon>
        <taxon>Thermomonosporaceae</taxon>
        <taxon>Actinomadura</taxon>
    </lineage>
</organism>
<dbReference type="Gene3D" id="3.40.50.720">
    <property type="entry name" value="NAD(P)-binding Rossmann-like Domain"/>
    <property type="match status" value="1"/>
</dbReference>
<dbReference type="PRINTS" id="PR00081">
    <property type="entry name" value="GDHRDH"/>
</dbReference>
<dbReference type="PANTHER" id="PTHR42879">
    <property type="entry name" value="3-OXOACYL-(ACYL-CARRIER-PROTEIN) REDUCTASE"/>
    <property type="match status" value="1"/>
</dbReference>
<proteinExistence type="inferred from homology"/>
<dbReference type="InterPro" id="IPR036291">
    <property type="entry name" value="NAD(P)-bd_dom_sf"/>
</dbReference>
<dbReference type="OrthoDB" id="286404at2"/>
<evidence type="ECO:0000256" key="1">
    <source>
        <dbReference type="ARBA" id="ARBA00006484"/>
    </source>
</evidence>
<dbReference type="Proteomes" id="UP000198420">
    <property type="component" value="Unassembled WGS sequence"/>
</dbReference>
<dbReference type="EMBL" id="FZNP01000004">
    <property type="protein sequence ID" value="SNR57215.1"/>
    <property type="molecule type" value="Genomic_DNA"/>
</dbReference>
<dbReference type="InterPro" id="IPR050259">
    <property type="entry name" value="SDR"/>
</dbReference>
<dbReference type="RefSeq" id="WP_089311891.1">
    <property type="nucleotide sequence ID" value="NZ_FZNP01000004.1"/>
</dbReference>
<dbReference type="InterPro" id="IPR002347">
    <property type="entry name" value="SDR_fam"/>
</dbReference>
<accession>A0A238XDY8</accession>
<reference evidence="4" key="1">
    <citation type="submission" date="2017-06" db="EMBL/GenBank/DDBJ databases">
        <authorList>
            <person name="Varghese N."/>
            <person name="Submissions S."/>
        </authorList>
    </citation>
    <scope>NUCLEOTIDE SEQUENCE [LARGE SCALE GENOMIC DNA]</scope>
    <source>
        <strain evidence="4">DSM 44485</strain>
    </source>
</reference>
<dbReference type="Pfam" id="PF13561">
    <property type="entry name" value="adh_short_C2"/>
    <property type="match status" value="1"/>
</dbReference>
<dbReference type="AlphaFoldDB" id="A0A238XDY8"/>
<dbReference type="PANTHER" id="PTHR42879:SF2">
    <property type="entry name" value="3-OXOACYL-[ACYL-CARRIER-PROTEIN] REDUCTASE FABG"/>
    <property type="match status" value="1"/>
</dbReference>
<evidence type="ECO:0000313" key="3">
    <source>
        <dbReference type="EMBL" id="SNR57215.1"/>
    </source>
</evidence>
<dbReference type="FunFam" id="3.40.50.720:FF:000084">
    <property type="entry name" value="Short-chain dehydrogenase reductase"/>
    <property type="match status" value="1"/>
</dbReference>
<dbReference type="GO" id="GO:0016491">
    <property type="term" value="F:oxidoreductase activity"/>
    <property type="evidence" value="ECO:0007669"/>
    <property type="project" value="UniProtKB-KW"/>
</dbReference>
<evidence type="ECO:0000313" key="4">
    <source>
        <dbReference type="Proteomes" id="UP000198420"/>
    </source>
</evidence>
<evidence type="ECO:0000256" key="2">
    <source>
        <dbReference type="ARBA" id="ARBA00023002"/>
    </source>
</evidence>
<comment type="similarity">
    <text evidence="1">Belongs to the short-chain dehydrogenases/reductases (SDR) family.</text>
</comment>